<protein>
    <submittedName>
        <fullName evidence="2">CubicO group peptidase (Beta-lactamase class C family)</fullName>
    </submittedName>
</protein>
<dbReference type="EMBL" id="JAUSWH010000017">
    <property type="protein sequence ID" value="MDQ0457666.1"/>
    <property type="molecule type" value="Genomic_DNA"/>
</dbReference>
<evidence type="ECO:0000259" key="1">
    <source>
        <dbReference type="Pfam" id="PF00144"/>
    </source>
</evidence>
<dbReference type="Proteomes" id="UP001235269">
    <property type="component" value="Unassembled WGS sequence"/>
</dbReference>
<dbReference type="PANTHER" id="PTHR43283">
    <property type="entry name" value="BETA-LACTAMASE-RELATED"/>
    <property type="match status" value="1"/>
</dbReference>
<evidence type="ECO:0000313" key="3">
    <source>
        <dbReference type="Proteomes" id="UP001235269"/>
    </source>
</evidence>
<dbReference type="Pfam" id="PF00144">
    <property type="entry name" value="Beta-lactamase"/>
    <property type="match status" value="1"/>
</dbReference>
<keyword evidence="3" id="KW-1185">Reference proteome</keyword>
<dbReference type="InterPro" id="IPR001466">
    <property type="entry name" value="Beta-lactam-related"/>
</dbReference>
<organism evidence="2 3">
    <name type="scientific">Rhizobium paknamense</name>
    <dbReference type="NCBI Taxonomy" id="1206817"/>
    <lineage>
        <taxon>Bacteria</taxon>
        <taxon>Pseudomonadati</taxon>
        <taxon>Pseudomonadota</taxon>
        <taxon>Alphaproteobacteria</taxon>
        <taxon>Hyphomicrobiales</taxon>
        <taxon>Rhizobiaceae</taxon>
        <taxon>Rhizobium/Agrobacterium group</taxon>
        <taxon>Rhizobium</taxon>
    </lineage>
</organism>
<sequence>MSSKLKSGLLDGEIDRLPMTIRKNRREILKYMGATIMVSTTPAIADGKHTDWQVAASGETEFKSDPVTRFDDLAKSGKLSGVHGVVALRGGRIAFERYFNGNDMKWGQPLENVEFGPETLHDIRSVTKSIVGLLYGIALAKGRVPALDEPIIAQFPEYADLGRNPERERITIRHALTMTLAMEWNEDAPYTDPANSEIAMEQAPDRYRFILDRPILAKPGRGWIYSGGAVALIGKIIERGTGQSLPDFAKEVLFDPLGIDTTEWIRGQDGEPSAASGLRLSPRSLARIGQVILQGGEWQGRSVIPKSWLDESFEPAAIVDIGWRGMHYGYLWYLGEEAITDKTGTHGERFIAAFGNGGQRLFVFPGFDFVLAITTGNYNAPDQWMAPAALLFDVFLPSLTET</sequence>
<dbReference type="PANTHER" id="PTHR43283:SF7">
    <property type="entry name" value="BETA-LACTAMASE-RELATED DOMAIN-CONTAINING PROTEIN"/>
    <property type="match status" value="1"/>
</dbReference>
<comment type="caution">
    <text evidence="2">The sequence shown here is derived from an EMBL/GenBank/DDBJ whole genome shotgun (WGS) entry which is preliminary data.</text>
</comment>
<evidence type="ECO:0000313" key="2">
    <source>
        <dbReference type="EMBL" id="MDQ0457666.1"/>
    </source>
</evidence>
<reference evidence="2 3" key="1">
    <citation type="submission" date="2023-07" db="EMBL/GenBank/DDBJ databases">
        <title>Genomic Encyclopedia of Type Strains, Phase IV (KMG-IV): sequencing the most valuable type-strain genomes for metagenomic binning, comparative biology and taxonomic classification.</title>
        <authorList>
            <person name="Goeker M."/>
        </authorList>
    </citation>
    <scope>NUCLEOTIDE SEQUENCE [LARGE SCALE GENOMIC DNA]</scope>
    <source>
        <strain evidence="2 3">DSM 100301</strain>
    </source>
</reference>
<gene>
    <name evidence="2" type="ORF">QO005_004024</name>
</gene>
<proteinExistence type="predicted"/>
<dbReference type="InterPro" id="IPR012338">
    <property type="entry name" value="Beta-lactam/transpept-like"/>
</dbReference>
<dbReference type="Gene3D" id="3.40.710.10">
    <property type="entry name" value="DD-peptidase/beta-lactamase superfamily"/>
    <property type="match status" value="1"/>
</dbReference>
<feature type="domain" description="Beta-lactamase-related" evidence="1">
    <location>
        <begin position="75"/>
        <end position="379"/>
    </location>
</feature>
<dbReference type="RefSeq" id="WP_307159788.1">
    <property type="nucleotide sequence ID" value="NZ_JAUSWH010000017.1"/>
</dbReference>
<name>A0ABU0IHC2_9HYPH</name>
<dbReference type="InterPro" id="IPR050789">
    <property type="entry name" value="Diverse_Enzym_Activities"/>
</dbReference>
<dbReference type="SUPFAM" id="SSF56601">
    <property type="entry name" value="beta-lactamase/transpeptidase-like"/>
    <property type="match status" value="1"/>
</dbReference>
<accession>A0ABU0IHC2</accession>